<dbReference type="InterPro" id="IPR000560">
    <property type="entry name" value="His_Pase_clade-2"/>
</dbReference>
<dbReference type="CDD" id="cd07061">
    <property type="entry name" value="HP_HAP_like"/>
    <property type="match status" value="1"/>
</dbReference>
<dbReference type="SUPFAM" id="SSF53254">
    <property type="entry name" value="Phosphoglycerate mutase-like"/>
    <property type="match status" value="1"/>
</dbReference>
<dbReference type="PANTHER" id="PTHR20963:SF24">
    <property type="entry name" value="3-PHYTASE B"/>
    <property type="match status" value="1"/>
</dbReference>
<name>A0AAV5A1J7_9AGAM</name>
<keyword evidence="1" id="KW-0378">Hydrolase</keyword>
<reference evidence="2" key="1">
    <citation type="submission" date="2021-10" db="EMBL/GenBank/DDBJ databases">
        <title>De novo Genome Assembly of Clathrus columnatus (Basidiomycota, Fungi) Using Illumina and Nanopore Sequence Data.</title>
        <authorList>
            <person name="Ogiso-Tanaka E."/>
            <person name="Itagaki H."/>
            <person name="Hosoya T."/>
            <person name="Hosaka K."/>
        </authorList>
    </citation>
    <scope>NUCLEOTIDE SEQUENCE</scope>
    <source>
        <strain evidence="2">MO-923</strain>
    </source>
</reference>
<dbReference type="Gene3D" id="3.40.50.1240">
    <property type="entry name" value="Phosphoglycerate mutase-like"/>
    <property type="match status" value="1"/>
</dbReference>
<dbReference type="GO" id="GO:0003993">
    <property type="term" value="F:acid phosphatase activity"/>
    <property type="evidence" value="ECO:0007669"/>
    <property type="project" value="TreeGrafter"/>
</dbReference>
<comment type="caution">
    <text evidence="2">The sequence shown here is derived from an EMBL/GenBank/DDBJ whole genome shotgun (WGS) entry which is preliminary data.</text>
</comment>
<proteinExistence type="predicted"/>
<keyword evidence="3" id="KW-1185">Reference proteome</keyword>
<dbReference type="Pfam" id="PF00328">
    <property type="entry name" value="His_Phos_2"/>
    <property type="match status" value="1"/>
</dbReference>
<evidence type="ECO:0000313" key="2">
    <source>
        <dbReference type="EMBL" id="GJJ07302.1"/>
    </source>
</evidence>
<sequence length="236" mass="26370">MHGYLSEFLSYELLFAHLNATCVKLQRHGARFPTIGAAAKMATAILNAQQAIAYLDPAFEFIKDWEYDLGYDDLINYGAAQSFETGEETYKRYSTLVSQDNVPFVRASDGTRVVLSATDGFEYASSGIFIPSAPLLISESGNDTLDDKMCPNAGDSDAQTEQWQDVFAPTIVERFQKVLPGSTLTNADIPNLIALCAFDTLYKEVQSPWCGLFTLEDYWDYEYYGALDKYYNTGYA</sequence>
<protein>
    <submittedName>
        <fullName evidence="2">Uncharacterized protein</fullName>
    </submittedName>
</protein>
<evidence type="ECO:0000256" key="1">
    <source>
        <dbReference type="ARBA" id="ARBA00022801"/>
    </source>
</evidence>
<dbReference type="EMBL" id="BPWL01000002">
    <property type="protein sequence ID" value="GJJ07302.1"/>
    <property type="molecule type" value="Genomic_DNA"/>
</dbReference>
<organism evidence="2 3">
    <name type="scientific">Clathrus columnatus</name>
    <dbReference type="NCBI Taxonomy" id="1419009"/>
    <lineage>
        <taxon>Eukaryota</taxon>
        <taxon>Fungi</taxon>
        <taxon>Dikarya</taxon>
        <taxon>Basidiomycota</taxon>
        <taxon>Agaricomycotina</taxon>
        <taxon>Agaricomycetes</taxon>
        <taxon>Phallomycetidae</taxon>
        <taxon>Phallales</taxon>
        <taxon>Clathraceae</taxon>
        <taxon>Clathrus</taxon>
    </lineage>
</organism>
<dbReference type="Proteomes" id="UP001050691">
    <property type="component" value="Unassembled WGS sequence"/>
</dbReference>
<dbReference type="AlphaFoldDB" id="A0AAV5A1J7"/>
<evidence type="ECO:0000313" key="3">
    <source>
        <dbReference type="Proteomes" id="UP001050691"/>
    </source>
</evidence>
<accession>A0AAV5A1J7</accession>
<gene>
    <name evidence="2" type="ORF">Clacol_001503</name>
</gene>
<dbReference type="PANTHER" id="PTHR20963">
    <property type="entry name" value="MULTIPLE INOSITOL POLYPHOSPHATE PHOSPHATASE-RELATED"/>
    <property type="match status" value="1"/>
</dbReference>
<dbReference type="InterPro" id="IPR029033">
    <property type="entry name" value="His_PPase_superfam"/>
</dbReference>